<accession>A0A6N1N3X6</accession>
<keyword evidence="1" id="KW-0175">Coiled coil</keyword>
<evidence type="ECO:0000256" key="1">
    <source>
        <dbReference type="SAM" id="Coils"/>
    </source>
</evidence>
<dbReference type="Pfam" id="PF02026">
    <property type="entry name" value="RyR"/>
    <property type="match status" value="1"/>
</dbReference>
<evidence type="ECO:0000313" key="3">
    <source>
        <dbReference type="EMBL" id="QKU21715.1"/>
    </source>
</evidence>
<gene>
    <name evidence="3" type="ORF">FOB19_10075</name>
</gene>
<organism evidence="3 4">
    <name type="scientific">Acinetobacter lwoffii</name>
    <dbReference type="NCBI Taxonomy" id="28090"/>
    <lineage>
        <taxon>Bacteria</taxon>
        <taxon>Pseudomonadati</taxon>
        <taxon>Pseudomonadota</taxon>
        <taxon>Gammaproteobacteria</taxon>
        <taxon>Moraxellales</taxon>
        <taxon>Moraxellaceae</taxon>
        <taxon>Acinetobacter</taxon>
    </lineage>
</organism>
<feature type="coiled-coil region" evidence="1">
    <location>
        <begin position="213"/>
        <end position="240"/>
    </location>
</feature>
<dbReference type="GO" id="GO:0016740">
    <property type="term" value="F:transferase activity"/>
    <property type="evidence" value="ECO:0007669"/>
    <property type="project" value="UniProtKB-KW"/>
</dbReference>
<dbReference type="Proteomes" id="UP000509126">
    <property type="component" value="Chromosome"/>
</dbReference>
<dbReference type="Gene3D" id="6.20.350.10">
    <property type="match status" value="1"/>
</dbReference>
<dbReference type="RefSeq" id="WP_174894441.1">
    <property type="nucleotide sequence ID" value="NZ_CP054803.1"/>
</dbReference>
<sequence length="289" mass="32137">MKIALIASIAHGINLAYSASLGDHSHLPWEETSEELKKSIEYGVKLHLENPDTTPEQSHASWLAQKETDGWVYGEEKDLEKKTHPCILPYEQLPAEQKTKDYLFKAVVTLLKDLPDPDDVSELNAELVKLQLQVAAQKTQPIGAAAAAQVKTAGVTIVYDGPKDQFTDNLYGTKLVFNCGQPRTVPSNFAKQFLSHPEFKEVEAGDAPAAEGLDDTDTILAQQKAEQDKLKQEQDRIFNEVESIKQFGTKKAVTDYIEANYGEKVNPNSFKLDELKDKAIEKVHQFGAI</sequence>
<keyword evidence="3" id="KW-0808">Transferase</keyword>
<protein>
    <submittedName>
        <fullName evidence="3">Acetyltransferase</fullName>
    </submittedName>
</protein>
<proteinExistence type="predicted"/>
<evidence type="ECO:0000313" key="4">
    <source>
        <dbReference type="Proteomes" id="UP000509126"/>
    </source>
</evidence>
<reference evidence="3 4" key="1">
    <citation type="submission" date="2019-11" db="EMBL/GenBank/DDBJ databases">
        <title>FDA dAtabase for Regulatory Grade micrObial Sequences (FDA-ARGOS): Supporting development and validation of Infectious Disease Dx tests.</title>
        <authorList>
            <person name="Patel R."/>
            <person name="Rucinski S."/>
            <person name="Tallon L."/>
            <person name="Sadzewicz L."/>
            <person name="Vavikolanu K."/>
            <person name="Mehta A."/>
            <person name="Aluvathingal J."/>
            <person name="Nadendla S."/>
            <person name="Nandy P."/>
            <person name="Geyer C."/>
            <person name="Yan Y."/>
            <person name="Sichtig H."/>
        </authorList>
    </citation>
    <scope>NUCLEOTIDE SEQUENCE [LARGE SCALE GENOMIC DNA]</scope>
    <source>
        <strain evidence="3 4">FDAARGOS_557</strain>
    </source>
</reference>
<dbReference type="EMBL" id="CP054803">
    <property type="protein sequence ID" value="QKU21715.1"/>
    <property type="molecule type" value="Genomic_DNA"/>
</dbReference>
<evidence type="ECO:0000259" key="2">
    <source>
        <dbReference type="Pfam" id="PF02026"/>
    </source>
</evidence>
<name>A0A6N1N3X6_ACILW</name>
<dbReference type="AlphaFoldDB" id="A0A6N1N3X6"/>
<dbReference type="InterPro" id="IPR003032">
    <property type="entry name" value="Ryanodine_rcpt"/>
</dbReference>
<feature type="domain" description="Ryanodine receptor Ryr" evidence="2">
    <location>
        <begin position="55"/>
        <end position="101"/>
    </location>
</feature>